<sequence>MCVMSNTFFVFFHLHVSKGQYHSRLDEGRQGEEGEAKRGIFVTMYRAVSRFVPYAVMEGVLK</sequence>
<evidence type="ECO:0000313" key="3">
    <source>
        <dbReference type="WBParaSite" id="TASK_0000513901-mRNA-1"/>
    </source>
</evidence>
<evidence type="ECO:0000313" key="1">
    <source>
        <dbReference type="EMBL" id="VDK34569.1"/>
    </source>
</evidence>
<keyword evidence="2" id="KW-1185">Reference proteome</keyword>
<dbReference type="EMBL" id="UYRS01018395">
    <property type="protein sequence ID" value="VDK34569.1"/>
    <property type="molecule type" value="Genomic_DNA"/>
</dbReference>
<accession>A0A0R3W4Y1</accession>
<proteinExistence type="predicted"/>
<dbReference type="WBParaSite" id="TASK_0000513901-mRNA-1">
    <property type="protein sequence ID" value="TASK_0000513901-mRNA-1"/>
    <property type="gene ID" value="TASK_0000513901"/>
</dbReference>
<organism evidence="3">
    <name type="scientific">Taenia asiatica</name>
    <name type="common">Asian tapeworm</name>
    <dbReference type="NCBI Taxonomy" id="60517"/>
    <lineage>
        <taxon>Eukaryota</taxon>
        <taxon>Metazoa</taxon>
        <taxon>Spiralia</taxon>
        <taxon>Lophotrochozoa</taxon>
        <taxon>Platyhelminthes</taxon>
        <taxon>Cestoda</taxon>
        <taxon>Eucestoda</taxon>
        <taxon>Cyclophyllidea</taxon>
        <taxon>Taeniidae</taxon>
        <taxon>Taenia</taxon>
    </lineage>
</organism>
<dbReference type="Proteomes" id="UP000282613">
    <property type="component" value="Unassembled WGS sequence"/>
</dbReference>
<gene>
    <name evidence="1" type="ORF">TASK_LOCUS5140</name>
</gene>
<reference evidence="3" key="1">
    <citation type="submission" date="2017-02" db="UniProtKB">
        <authorList>
            <consortium name="WormBaseParasite"/>
        </authorList>
    </citation>
    <scope>IDENTIFICATION</scope>
</reference>
<dbReference type="AlphaFoldDB" id="A0A0R3W4Y1"/>
<protein>
    <submittedName>
        <fullName evidence="3">Secreted protein</fullName>
    </submittedName>
</protein>
<evidence type="ECO:0000313" key="2">
    <source>
        <dbReference type="Proteomes" id="UP000282613"/>
    </source>
</evidence>
<name>A0A0R3W4Y1_TAEAS</name>
<reference evidence="1 2" key="2">
    <citation type="submission" date="2018-11" db="EMBL/GenBank/DDBJ databases">
        <authorList>
            <consortium name="Pathogen Informatics"/>
        </authorList>
    </citation>
    <scope>NUCLEOTIDE SEQUENCE [LARGE SCALE GENOMIC DNA]</scope>
</reference>